<evidence type="ECO:0000313" key="4">
    <source>
        <dbReference type="Proteomes" id="UP000225706"/>
    </source>
</evidence>
<feature type="domain" description="DZIP3-like HEPN" evidence="1">
    <location>
        <begin position="97"/>
        <end position="178"/>
    </location>
</feature>
<dbReference type="PANTHER" id="PTHR46844:SF1">
    <property type="entry name" value="SLR5058 PROTEIN"/>
    <property type="match status" value="1"/>
</dbReference>
<sequence length="565" mass="64973">MVYEDFNDALKLLPKLTYEHINLNAYSVMRVNLAAQVLSSTMAAVLKAFVPPEAAGTAKLCEMVDGFFDCLDVRSRIEHIRKRKPFLAPYTSLQDESSPATGWDALPPATDVSTEADIARVKYFRNFVYGHDEKKTSVDDATFTVYWQDIRDALVILEGATYQKEIDHLENECIDPVMLCNVRLLCECEDFNFELNDMFTMPTIVKQDKTRRTAVERILKRKKERTSSSTCLPISPRFCWYLMDWMKHLQILRSTFPALLRAENCQCHIILTSRQEGSAKISKFCDTLFQIEGFASENSHNYIKHYFKDLEAQGQKLLNDKEQNIELEELIVNPLFTAMLCLVYEDLEGSLPLSKTQLYLDITESILERFCQKQGLSHNNVNLAEVYKEELEHLGRNALDILKRDKMHIEEGEFTDIMRKSPLFEFLSVQSNNSEMRFHTYYEFSHKSIQEFFAGLDLSDQILEGEIDFERLLANEERNLKAVEPVLLFTAGILGHKSGNNALSLLKVIIKRTNLFKNLCFPSFYLCFALKCIGECSTEDSRLRLLGANLEPQALMISDDSFPVK</sequence>
<dbReference type="Pfam" id="PF18738">
    <property type="entry name" value="HEPN_DZIP3"/>
    <property type="match status" value="1"/>
</dbReference>
<dbReference type="AlphaFoldDB" id="A0A2B4SJ78"/>
<organism evidence="3 4">
    <name type="scientific">Stylophora pistillata</name>
    <name type="common">Smooth cauliflower coral</name>
    <dbReference type="NCBI Taxonomy" id="50429"/>
    <lineage>
        <taxon>Eukaryota</taxon>
        <taxon>Metazoa</taxon>
        <taxon>Cnidaria</taxon>
        <taxon>Anthozoa</taxon>
        <taxon>Hexacorallia</taxon>
        <taxon>Scleractinia</taxon>
        <taxon>Astrocoeniina</taxon>
        <taxon>Pocilloporidae</taxon>
        <taxon>Stylophora</taxon>
    </lineage>
</organism>
<dbReference type="InterPro" id="IPR048366">
    <property type="entry name" value="TNP-like_GBD"/>
</dbReference>
<proteinExistence type="predicted"/>
<dbReference type="InterPro" id="IPR041249">
    <property type="entry name" value="HEPN_DZIP3"/>
</dbReference>
<feature type="domain" description="Transposable element P transposase-like GTP-binding insertion" evidence="2">
    <location>
        <begin position="9"/>
        <end position="79"/>
    </location>
</feature>
<accession>A0A2B4SJ78</accession>
<gene>
    <name evidence="3" type="ORF">AWC38_SpisGene5248</name>
</gene>
<dbReference type="EMBL" id="LSMT01000058">
    <property type="protein sequence ID" value="PFX29941.1"/>
    <property type="molecule type" value="Genomic_DNA"/>
</dbReference>
<evidence type="ECO:0000313" key="3">
    <source>
        <dbReference type="EMBL" id="PFX29941.1"/>
    </source>
</evidence>
<comment type="caution">
    <text evidence="3">The sequence shown here is derived from an EMBL/GenBank/DDBJ whole genome shotgun (WGS) entry which is preliminary data.</text>
</comment>
<evidence type="ECO:0000259" key="2">
    <source>
        <dbReference type="Pfam" id="PF21788"/>
    </source>
</evidence>
<dbReference type="PANTHER" id="PTHR46844">
    <property type="entry name" value="SLR5058 PROTEIN"/>
    <property type="match status" value="1"/>
</dbReference>
<reference evidence="4" key="1">
    <citation type="journal article" date="2017" name="bioRxiv">
        <title>Comparative analysis of the genomes of Stylophora pistillata and Acropora digitifera provides evidence for extensive differences between species of corals.</title>
        <authorList>
            <person name="Voolstra C.R."/>
            <person name="Li Y."/>
            <person name="Liew Y.J."/>
            <person name="Baumgarten S."/>
            <person name="Zoccola D."/>
            <person name="Flot J.-F."/>
            <person name="Tambutte S."/>
            <person name="Allemand D."/>
            <person name="Aranda M."/>
        </authorList>
    </citation>
    <scope>NUCLEOTIDE SEQUENCE [LARGE SCALE GENOMIC DNA]</scope>
</reference>
<dbReference type="Pfam" id="PF21788">
    <property type="entry name" value="TNP-like_GBD"/>
    <property type="match status" value="1"/>
</dbReference>
<evidence type="ECO:0000259" key="1">
    <source>
        <dbReference type="Pfam" id="PF18738"/>
    </source>
</evidence>
<name>A0A2B4SJ78_STYPI</name>
<dbReference type="OrthoDB" id="10246973at2759"/>
<protein>
    <submittedName>
        <fullName evidence="3">Uncharacterized protein</fullName>
    </submittedName>
</protein>
<keyword evidence="4" id="KW-1185">Reference proteome</keyword>
<dbReference type="Proteomes" id="UP000225706">
    <property type="component" value="Unassembled WGS sequence"/>
</dbReference>